<gene>
    <name evidence="1" type="ORF">JG687_00012112</name>
</gene>
<evidence type="ECO:0000313" key="1">
    <source>
        <dbReference type="EMBL" id="KAG6953935.1"/>
    </source>
</evidence>
<comment type="caution">
    <text evidence="1">The sequence shown here is derived from an EMBL/GenBank/DDBJ whole genome shotgun (WGS) entry which is preliminary data.</text>
</comment>
<dbReference type="AlphaFoldDB" id="A0A8T1U6H0"/>
<reference evidence="1" key="1">
    <citation type="submission" date="2021-01" db="EMBL/GenBank/DDBJ databases">
        <title>Phytophthora aleatoria, a newly-described species from Pinus radiata is distinct from Phytophthora cactorum isolates based on comparative genomics.</title>
        <authorList>
            <person name="Mcdougal R."/>
            <person name="Panda P."/>
            <person name="Williams N."/>
            <person name="Studholme D.J."/>
        </authorList>
    </citation>
    <scope>NUCLEOTIDE SEQUENCE</scope>
    <source>
        <strain evidence="1">NZFS 3830</strain>
    </source>
</reference>
<evidence type="ECO:0000313" key="2">
    <source>
        <dbReference type="Proteomes" id="UP000688947"/>
    </source>
</evidence>
<dbReference type="Proteomes" id="UP000688947">
    <property type="component" value="Unassembled WGS sequence"/>
</dbReference>
<dbReference type="OrthoDB" id="112869at2759"/>
<proteinExistence type="predicted"/>
<organism evidence="1 2">
    <name type="scientific">Phytophthora cactorum</name>
    <dbReference type="NCBI Taxonomy" id="29920"/>
    <lineage>
        <taxon>Eukaryota</taxon>
        <taxon>Sar</taxon>
        <taxon>Stramenopiles</taxon>
        <taxon>Oomycota</taxon>
        <taxon>Peronosporomycetes</taxon>
        <taxon>Peronosporales</taxon>
        <taxon>Peronosporaceae</taxon>
        <taxon>Phytophthora</taxon>
    </lineage>
</organism>
<protein>
    <submittedName>
        <fullName evidence="1">Uncharacterized protein</fullName>
    </submittedName>
</protein>
<sequence length="56" mass="6202">MVANKLLAAYSFTSRDQGLFRSNLCGHDRKHVSGYSDLLAHLAGKHDGYETLYVSS</sequence>
<dbReference type="EMBL" id="JAENGZ010000786">
    <property type="protein sequence ID" value="KAG6953935.1"/>
    <property type="molecule type" value="Genomic_DNA"/>
</dbReference>
<accession>A0A8T1U6H0</accession>
<name>A0A8T1U6H0_9STRA</name>